<evidence type="ECO:0000313" key="2">
    <source>
        <dbReference type="EMBL" id="MPN12961.1"/>
    </source>
</evidence>
<dbReference type="Pfam" id="PF03690">
    <property type="entry name" value="MYG1_exonuc"/>
    <property type="match status" value="1"/>
</dbReference>
<evidence type="ECO:0008006" key="3">
    <source>
        <dbReference type="Google" id="ProtNLM"/>
    </source>
</evidence>
<organism evidence="2">
    <name type="scientific">bioreactor metagenome</name>
    <dbReference type="NCBI Taxonomy" id="1076179"/>
    <lineage>
        <taxon>unclassified sequences</taxon>
        <taxon>metagenomes</taxon>
        <taxon>ecological metagenomes</taxon>
    </lineage>
</organism>
<accession>A0A645FF11</accession>
<dbReference type="GO" id="GO:0005737">
    <property type="term" value="C:cytoplasm"/>
    <property type="evidence" value="ECO:0007669"/>
    <property type="project" value="TreeGrafter"/>
</dbReference>
<dbReference type="GO" id="GO:0005634">
    <property type="term" value="C:nucleus"/>
    <property type="evidence" value="ECO:0007669"/>
    <property type="project" value="TreeGrafter"/>
</dbReference>
<reference evidence="2" key="1">
    <citation type="submission" date="2019-08" db="EMBL/GenBank/DDBJ databases">
        <authorList>
            <person name="Kucharzyk K."/>
            <person name="Murdoch R.W."/>
            <person name="Higgins S."/>
            <person name="Loffler F."/>
        </authorList>
    </citation>
    <scope>NUCLEOTIDE SEQUENCE</scope>
</reference>
<evidence type="ECO:0000256" key="1">
    <source>
        <dbReference type="ARBA" id="ARBA00010105"/>
    </source>
</evidence>
<name>A0A645FF11_9ZZZZ</name>
<dbReference type="PANTHER" id="PTHR11215">
    <property type="entry name" value="METAL DEPENDENT HYDROLASE - RELATED"/>
    <property type="match status" value="1"/>
</dbReference>
<comment type="caution">
    <text evidence="2">The sequence shown here is derived from an EMBL/GenBank/DDBJ whole genome shotgun (WGS) entry which is preliminary data.</text>
</comment>
<proteinExistence type="inferred from homology"/>
<dbReference type="AlphaFoldDB" id="A0A645FF11"/>
<dbReference type="PANTHER" id="PTHR11215:SF1">
    <property type="entry name" value="MYG1 EXONUCLEASE"/>
    <property type="match status" value="1"/>
</dbReference>
<gene>
    <name evidence="2" type="ORF">SDC9_160281</name>
</gene>
<dbReference type="EMBL" id="VSSQ01059395">
    <property type="protein sequence ID" value="MPN12961.1"/>
    <property type="molecule type" value="Genomic_DNA"/>
</dbReference>
<sequence>MQTITKALTHAGHFHADDVFSAALLREVYPEIEIQRAFEVPEGFDGIVFDIGGGEFDHHGPQRKLRENGVPYAAFGLLWRRYGAELIGEDQAKWMDEHFIQPLDKDDNTGCGDSLADAIGTFNPLWDSDDDADDCFWQAEQFAAAILSNRLNGARSMLRAREVVREALTQMQDGIVVLPQFAPWKETLKHSQARLVVYPSQRGGYSAQGVPVPDDPAHRLKCRFPQSWCGLHGHELEQAAGVPGLRFCHASGFLITAASLSAALAACRKASQLQPGPG</sequence>
<comment type="similarity">
    <text evidence="1">Belongs to the MYG1 family.</text>
</comment>
<dbReference type="InterPro" id="IPR003226">
    <property type="entry name" value="MYG1_exonuclease"/>
</dbReference>
<protein>
    <recommendedName>
        <fullName evidence="3">Metal-dependent hydrolase</fullName>
    </recommendedName>
</protein>